<dbReference type="InterPro" id="IPR035446">
    <property type="entry name" value="SLSG/EP1"/>
</dbReference>
<evidence type="ECO:0000313" key="8">
    <source>
        <dbReference type="EMBL" id="GMN69305.1"/>
    </source>
</evidence>
<dbReference type="Gramene" id="FCD_00037730-RA">
    <property type="protein sequence ID" value="FCD_00037730-RA:cds"/>
    <property type="gene ID" value="FCD_00037730"/>
</dbReference>
<evidence type="ECO:0000256" key="3">
    <source>
        <dbReference type="ARBA" id="ARBA00023157"/>
    </source>
</evidence>
<dbReference type="Pfam" id="PF00954">
    <property type="entry name" value="S_locus_glycop"/>
    <property type="match status" value="1"/>
</dbReference>
<dbReference type="InterPro" id="IPR003609">
    <property type="entry name" value="Pan_app"/>
</dbReference>
<keyword evidence="3" id="KW-1015">Disulfide bond</keyword>
<keyword evidence="9" id="KW-1185">Reference proteome</keyword>
<protein>
    <recommendedName>
        <fullName evidence="10">S-locus glycoprotein</fullName>
    </recommendedName>
</protein>
<dbReference type="PROSITE" id="PS50927">
    <property type="entry name" value="BULB_LECTIN"/>
    <property type="match status" value="1"/>
</dbReference>
<dbReference type="EMBL" id="BTGU01000815">
    <property type="protein sequence ID" value="GMN69305.1"/>
    <property type="molecule type" value="Genomic_DNA"/>
</dbReference>
<comment type="function">
    <text evidence="1">Involved in sporophytic self-incompatibility system (the inability of flowering plants to achieve self-fertilization).</text>
</comment>
<evidence type="ECO:0000256" key="4">
    <source>
        <dbReference type="ARBA" id="ARBA00023180"/>
    </source>
</evidence>
<evidence type="ECO:0000256" key="5">
    <source>
        <dbReference type="SAM" id="SignalP"/>
    </source>
</evidence>
<feature type="domain" description="Bulb-type lectin" evidence="6">
    <location>
        <begin position="26"/>
        <end position="147"/>
    </location>
</feature>
<dbReference type="Gene3D" id="2.90.10.10">
    <property type="entry name" value="Bulb-type lectin domain"/>
    <property type="match status" value="1"/>
</dbReference>
<evidence type="ECO:0000313" key="9">
    <source>
        <dbReference type="Proteomes" id="UP001187192"/>
    </source>
</evidence>
<dbReference type="PIRSF" id="PIRSF002686">
    <property type="entry name" value="SLG"/>
    <property type="match status" value="1"/>
</dbReference>
<dbReference type="Pfam" id="PF01453">
    <property type="entry name" value="B_lectin"/>
    <property type="match status" value="1"/>
</dbReference>
<sequence length="437" mass="49232">MERTFSLALLFSFISASIFLKSAIAADTIASKQSLNDTETLISANEVFELGFFSPGNSKNKYLGMWYKRTPGKVVWVANRDNPITNTYGELVVSENGNFVLLNQSKSTIWSSNISSVAKSPVFLQLLDSGNLVLRDDTSLNYLWQSFDYPCDTLLPDMKISWDKDSGRERYLTSWTAPDDPSSGDSTYKIEHKELPQLVLFLGSAKRYRTGAWDGVRFTGLTAIPNSVIRPFAESDGHEWSYWFEQNKDEFFATVITVTQSSSVQRLVLKDEGSEWNVLYSIPNQPCNNYGNCGANGICRLSKIPTCECLQGFVPKSDKEWKAFTWTSGCVRRTLLECRGGDRFLHLLGVKLPDLLEFLVNKSMNLEECKAKCLSNYSCTACANSDIRNGGSGCVLWFGDFIDLREFIQEDNEQSIYIKLASSELGKDFFHLKSTLR</sequence>
<feature type="chain" id="PRO_5041708014" description="S-locus glycoprotein" evidence="5">
    <location>
        <begin position="26"/>
        <end position="437"/>
    </location>
</feature>
<evidence type="ECO:0000256" key="2">
    <source>
        <dbReference type="ARBA" id="ARBA00022729"/>
    </source>
</evidence>
<dbReference type="SUPFAM" id="SSF51110">
    <property type="entry name" value="alpha-D-mannose-specific plant lectins"/>
    <property type="match status" value="1"/>
</dbReference>
<keyword evidence="4" id="KW-0325">Glycoprotein</keyword>
<dbReference type="InterPro" id="IPR000858">
    <property type="entry name" value="S_locus_glycoprot_dom"/>
</dbReference>
<dbReference type="PANTHER" id="PTHR32444">
    <property type="entry name" value="BULB-TYPE LECTIN DOMAIN-CONTAINING PROTEIN"/>
    <property type="match status" value="1"/>
</dbReference>
<evidence type="ECO:0000256" key="1">
    <source>
        <dbReference type="ARBA" id="ARBA00003061"/>
    </source>
</evidence>
<dbReference type="CDD" id="cd01098">
    <property type="entry name" value="PAN_AP_plant"/>
    <property type="match status" value="1"/>
</dbReference>
<accession>A0AA88JCZ7</accession>
<feature type="signal peptide" evidence="5">
    <location>
        <begin position="1"/>
        <end position="25"/>
    </location>
</feature>
<evidence type="ECO:0000259" key="6">
    <source>
        <dbReference type="PROSITE" id="PS50927"/>
    </source>
</evidence>
<comment type="caution">
    <text evidence="8">The sequence shown here is derived from an EMBL/GenBank/DDBJ whole genome shotgun (WGS) entry which is preliminary data.</text>
</comment>
<dbReference type="GO" id="GO:0048544">
    <property type="term" value="P:recognition of pollen"/>
    <property type="evidence" value="ECO:0007669"/>
    <property type="project" value="InterPro"/>
</dbReference>
<dbReference type="PROSITE" id="PS50948">
    <property type="entry name" value="PAN"/>
    <property type="match status" value="1"/>
</dbReference>
<proteinExistence type="predicted"/>
<evidence type="ECO:0008006" key="10">
    <source>
        <dbReference type="Google" id="ProtNLM"/>
    </source>
</evidence>
<dbReference type="InterPro" id="IPR001480">
    <property type="entry name" value="Bulb-type_lectin_dom"/>
</dbReference>
<dbReference type="FunFam" id="2.90.10.10:FF:000001">
    <property type="entry name" value="G-type lectin S-receptor-like serine/threonine-protein kinase"/>
    <property type="match status" value="1"/>
</dbReference>
<organism evidence="8 9">
    <name type="scientific">Ficus carica</name>
    <name type="common">Common fig</name>
    <dbReference type="NCBI Taxonomy" id="3494"/>
    <lineage>
        <taxon>Eukaryota</taxon>
        <taxon>Viridiplantae</taxon>
        <taxon>Streptophyta</taxon>
        <taxon>Embryophyta</taxon>
        <taxon>Tracheophyta</taxon>
        <taxon>Spermatophyta</taxon>
        <taxon>Magnoliopsida</taxon>
        <taxon>eudicotyledons</taxon>
        <taxon>Gunneridae</taxon>
        <taxon>Pentapetalae</taxon>
        <taxon>rosids</taxon>
        <taxon>fabids</taxon>
        <taxon>Rosales</taxon>
        <taxon>Moraceae</taxon>
        <taxon>Ficeae</taxon>
        <taxon>Ficus</taxon>
    </lineage>
</organism>
<dbReference type="Proteomes" id="UP001187192">
    <property type="component" value="Unassembled WGS sequence"/>
</dbReference>
<dbReference type="PANTHER" id="PTHR32444:SF118">
    <property type="entry name" value="OS09G0551150 PROTEIN"/>
    <property type="match status" value="1"/>
</dbReference>
<name>A0AA88JCZ7_FICCA</name>
<gene>
    <name evidence="8" type="ORF">TIFTF001_038354</name>
</gene>
<evidence type="ECO:0000259" key="7">
    <source>
        <dbReference type="PROSITE" id="PS50948"/>
    </source>
</evidence>
<dbReference type="AlphaFoldDB" id="A0AA88JCZ7"/>
<dbReference type="SMART" id="SM00108">
    <property type="entry name" value="B_lectin"/>
    <property type="match status" value="1"/>
</dbReference>
<feature type="domain" description="Apple" evidence="7">
    <location>
        <begin position="338"/>
        <end position="421"/>
    </location>
</feature>
<dbReference type="Pfam" id="PF08276">
    <property type="entry name" value="PAN_2"/>
    <property type="match status" value="1"/>
</dbReference>
<dbReference type="Gene3D" id="3.50.4.10">
    <property type="entry name" value="Hepatocyte Growth Factor"/>
    <property type="match status" value="1"/>
</dbReference>
<dbReference type="InterPro" id="IPR036426">
    <property type="entry name" value="Bulb-type_lectin_dom_sf"/>
</dbReference>
<dbReference type="CDD" id="cd00028">
    <property type="entry name" value="B_lectin"/>
    <property type="match status" value="1"/>
</dbReference>
<dbReference type="SMART" id="SM00473">
    <property type="entry name" value="PAN_AP"/>
    <property type="match status" value="1"/>
</dbReference>
<keyword evidence="2 5" id="KW-0732">Signal</keyword>
<reference evidence="8" key="1">
    <citation type="submission" date="2023-07" db="EMBL/GenBank/DDBJ databases">
        <title>draft genome sequence of fig (Ficus carica).</title>
        <authorList>
            <person name="Takahashi T."/>
            <person name="Nishimura K."/>
        </authorList>
    </citation>
    <scope>NUCLEOTIDE SEQUENCE</scope>
</reference>